<evidence type="ECO:0000313" key="8">
    <source>
        <dbReference type="EMBL" id="GAA1509797.1"/>
    </source>
</evidence>
<evidence type="ECO:0000256" key="4">
    <source>
        <dbReference type="ARBA" id="ARBA00023136"/>
    </source>
</evidence>
<evidence type="ECO:0000256" key="2">
    <source>
        <dbReference type="ARBA" id="ARBA00022692"/>
    </source>
</evidence>
<comment type="caution">
    <text evidence="8">The sequence shown here is derived from an EMBL/GenBank/DDBJ whole genome shotgun (WGS) entry which is preliminary data.</text>
</comment>
<feature type="transmembrane region" description="Helical" evidence="5">
    <location>
        <begin position="314"/>
        <end position="333"/>
    </location>
</feature>
<keyword evidence="5" id="KW-0520">NAD</keyword>
<dbReference type="PROSITE" id="PS51257">
    <property type="entry name" value="PROKAR_LIPOPROTEIN"/>
    <property type="match status" value="1"/>
</dbReference>
<keyword evidence="2 5" id="KW-0812">Transmembrane</keyword>
<evidence type="ECO:0000256" key="6">
    <source>
        <dbReference type="RuleBase" id="RU000320"/>
    </source>
</evidence>
<feature type="transmembrane region" description="Helical" evidence="5">
    <location>
        <begin position="377"/>
        <end position="397"/>
    </location>
</feature>
<feature type="transmembrane region" description="Helical" evidence="5">
    <location>
        <begin position="202"/>
        <end position="224"/>
    </location>
</feature>
<dbReference type="InterPro" id="IPR010096">
    <property type="entry name" value="NADH-Q_OxRdtase_suN/2"/>
</dbReference>
<keyword evidence="5" id="KW-0813">Transport</keyword>
<dbReference type="NCBIfam" id="NF004441">
    <property type="entry name" value="PRK05777.1-4"/>
    <property type="match status" value="1"/>
</dbReference>
<proteinExistence type="inferred from homology"/>
<feature type="transmembrane region" description="Helical" evidence="5">
    <location>
        <begin position="170"/>
        <end position="190"/>
    </location>
</feature>
<dbReference type="Pfam" id="PF00361">
    <property type="entry name" value="Proton_antipo_M"/>
    <property type="match status" value="1"/>
</dbReference>
<reference evidence="8 9" key="1">
    <citation type="journal article" date="2019" name="Int. J. Syst. Evol. Microbiol.">
        <title>The Global Catalogue of Microorganisms (GCM) 10K type strain sequencing project: providing services to taxonomists for standard genome sequencing and annotation.</title>
        <authorList>
            <consortium name="The Broad Institute Genomics Platform"/>
            <consortium name="The Broad Institute Genome Sequencing Center for Infectious Disease"/>
            <person name="Wu L."/>
            <person name="Ma J."/>
        </authorList>
    </citation>
    <scope>NUCLEOTIDE SEQUENCE [LARGE SCALE GENOMIC DNA]</scope>
    <source>
        <strain evidence="8 9">JCM 14942</strain>
    </source>
</reference>
<comment type="function">
    <text evidence="5">NDH-1 shuttles electrons from NADH, via FMN and iron-sulfur (Fe-S) centers, to quinones in the respiratory chain. The immediate electron acceptor for the enzyme in this species is believed to be a menaquinone. Couples the redox reaction to proton translocation (for every two electrons transferred, four hydrogen ions are translocated across the cytoplasmic membrane), and thus conserves the redox energy in a proton gradient.</text>
</comment>
<protein>
    <recommendedName>
        <fullName evidence="5">NADH-quinone oxidoreductase subunit N</fullName>
        <ecNumber evidence="5">7.1.1.-</ecNumber>
    </recommendedName>
    <alternativeName>
        <fullName evidence="5">NADH dehydrogenase I subunit N</fullName>
    </alternativeName>
    <alternativeName>
        <fullName evidence="5">NDH-1 subunit N</fullName>
    </alternativeName>
</protein>
<comment type="subunit">
    <text evidence="5">NDH-1 is composed of 14 different subunits. Subunits NuoA, H, J, K, L, M, N constitute the membrane sector of the complex.</text>
</comment>
<feature type="domain" description="NADH:quinone oxidoreductase/Mrp antiporter transmembrane" evidence="7">
    <location>
        <begin position="164"/>
        <end position="467"/>
    </location>
</feature>
<gene>
    <name evidence="5 8" type="primary">nuoN</name>
    <name evidence="8" type="ORF">GCM10009788_12690</name>
</gene>
<evidence type="ECO:0000259" key="7">
    <source>
        <dbReference type="Pfam" id="PF00361"/>
    </source>
</evidence>
<comment type="subcellular location">
    <subcellularLocation>
        <location evidence="5">Cell membrane</location>
        <topology evidence="5">Multi-pass membrane protein</topology>
    </subcellularLocation>
    <subcellularLocation>
        <location evidence="1">Endomembrane system</location>
        <topology evidence="1">Multi-pass membrane protein</topology>
    </subcellularLocation>
    <subcellularLocation>
        <location evidence="6">Membrane</location>
        <topology evidence="6">Multi-pass membrane protein</topology>
    </subcellularLocation>
</comment>
<evidence type="ECO:0000256" key="3">
    <source>
        <dbReference type="ARBA" id="ARBA00022989"/>
    </source>
</evidence>
<name>A0ABN2A271_9ACTN</name>
<evidence type="ECO:0000256" key="5">
    <source>
        <dbReference type="HAMAP-Rule" id="MF_00445"/>
    </source>
</evidence>
<accession>A0ABN2A271</accession>
<feature type="transmembrane region" description="Helical" evidence="5">
    <location>
        <begin position="453"/>
        <end position="474"/>
    </location>
</feature>
<feature type="transmembrane region" description="Helical" evidence="5">
    <location>
        <begin position="45"/>
        <end position="64"/>
    </location>
</feature>
<feature type="transmembrane region" description="Helical" evidence="5">
    <location>
        <begin position="498"/>
        <end position="517"/>
    </location>
</feature>
<dbReference type="PANTHER" id="PTHR22773">
    <property type="entry name" value="NADH DEHYDROGENASE"/>
    <property type="match status" value="1"/>
</dbReference>
<feature type="transmembrane region" description="Helical" evidence="5">
    <location>
        <begin position="13"/>
        <end position="33"/>
    </location>
</feature>
<feature type="transmembrane region" description="Helical" evidence="5">
    <location>
        <begin position="340"/>
        <end position="357"/>
    </location>
</feature>
<keyword evidence="4 5" id="KW-0472">Membrane</keyword>
<organism evidence="8 9">
    <name type="scientific">Nocardioides humi</name>
    <dbReference type="NCBI Taxonomy" id="449461"/>
    <lineage>
        <taxon>Bacteria</taxon>
        <taxon>Bacillati</taxon>
        <taxon>Actinomycetota</taxon>
        <taxon>Actinomycetes</taxon>
        <taxon>Propionibacteriales</taxon>
        <taxon>Nocardioidaceae</taxon>
        <taxon>Nocardioides</taxon>
    </lineage>
</organism>
<keyword evidence="3 5" id="KW-1133">Transmembrane helix</keyword>
<sequence length="533" mass="55292">MEFVKPELEYAELLPLIIVLGGACVGVALEAFLPRGTRRLPQVGLALVTVVAALVATVVVGIGLDDHTGAAGGEGRGLVGAMGSIVVDGPTVYLWGLLLVFALGGVALFAEQRLEGGVSAFTGQAAALPGSENEREASTRGLEHTEVYPLLLFAVAGMLLFPASGDLLTMFVALEILSLPLYLLCGLARRRRLLSQEAAMKYFLLGAFASGFFLYGAALVYGYAGTVNFAGINEAVRAGSANHGLLLAGIGLLAVGLLFKIGAAPFQAWTPDVYQGAPTAVTAFMSAGTKVAAFGALLRLLYVAFGGERWSWQPMLWVIAIASMVLGAVLSVVQTDVKRMLAYSSIAHTGFILVGVLGVQSAGELADGQYTSLEGVLFYLTTYGFATLAAFALVTLVRDAGGESTGYDHWAGLGRRSPLTAGAFAVLLLSMAGIPLTAGFVGKWAVFTSAMSAGAWPVVFVAIASSVVGAWVYVRHIRLMFFTDGDGRSVGTVTRPSVLTTGTIAVGVVLTVALGVVPGPVLDLVTTAGDFIR</sequence>
<comment type="similarity">
    <text evidence="5">Belongs to the complex I subunit 2 family.</text>
</comment>
<feature type="transmembrane region" description="Helical" evidence="5">
    <location>
        <begin position="418"/>
        <end position="441"/>
    </location>
</feature>
<dbReference type="RefSeq" id="WP_141004483.1">
    <property type="nucleotide sequence ID" value="NZ_BAAAOR010000009.1"/>
</dbReference>
<feature type="transmembrane region" description="Helical" evidence="5">
    <location>
        <begin position="281"/>
        <end position="302"/>
    </location>
</feature>
<dbReference type="HAMAP" id="MF_00445">
    <property type="entry name" value="NDH1_NuoN_1"/>
    <property type="match status" value="1"/>
</dbReference>
<keyword evidence="5" id="KW-0874">Quinone</keyword>
<dbReference type="InterPro" id="IPR001750">
    <property type="entry name" value="ND/Mrp_TM"/>
</dbReference>
<keyword evidence="9" id="KW-1185">Reference proteome</keyword>
<dbReference type="EC" id="7.1.1.-" evidence="5"/>
<keyword evidence="5" id="KW-1003">Cell membrane</keyword>
<comment type="catalytic activity">
    <reaction evidence="5">
        <text>a quinone + NADH + 5 H(+)(in) = a quinol + NAD(+) + 4 H(+)(out)</text>
        <dbReference type="Rhea" id="RHEA:57888"/>
        <dbReference type="ChEBI" id="CHEBI:15378"/>
        <dbReference type="ChEBI" id="CHEBI:24646"/>
        <dbReference type="ChEBI" id="CHEBI:57540"/>
        <dbReference type="ChEBI" id="CHEBI:57945"/>
        <dbReference type="ChEBI" id="CHEBI:132124"/>
    </reaction>
</comment>
<dbReference type="NCBIfam" id="TIGR01770">
    <property type="entry name" value="NDH_I_N"/>
    <property type="match status" value="1"/>
</dbReference>
<dbReference type="EMBL" id="BAAAOR010000009">
    <property type="protein sequence ID" value="GAA1509797.1"/>
    <property type="molecule type" value="Genomic_DNA"/>
</dbReference>
<dbReference type="Proteomes" id="UP001500842">
    <property type="component" value="Unassembled WGS sequence"/>
</dbReference>
<evidence type="ECO:0000313" key="9">
    <source>
        <dbReference type="Proteomes" id="UP001500842"/>
    </source>
</evidence>
<keyword evidence="5" id="KW-1278">Translocase</keyword>
<feature type="transmembrane region" description="Helical" evidence="5">
    <location>
        <begin position="244"/>
        <end position="269"/>
    </location>
</feature>
<evidence type="ECO:0000256" key="1">
    <source>
        <dbReference type="ARBA" id="ARBA00004127"/>
    </source>
</evidence>